<dbReference type="InterPro" id="IPR016181">
    <property type="entry name" value="Acyl_CoA_acyltransferase"/>
</dbReference>
<dbReference type="RefSeq" id="WP_076119811.1">
    <property type="nucleotide sequence ID" value="NZ_MPTC01000013.1"/>
</dbReference>
<dbReference type="GO" id="GO:0008999">
    <property type="term" value="F:protein-N-terminal-alanine acetyltransferase activity"/>
    <property type="evidence" value="ECO:0007669"/>
    <property type="project" value="TreeGrafter"/>
</dbReference>
<comment type="caution">
    <text evidence="2">The sequence shown here is derived from an EMBL/GenBank/DDBJ whole genome shotgun (WGS) entry which is preliminary data.</text>
</comment>
<protein>
    <submittedName>
        <fullName evidence="2">GNAT family N-acetyltransferase</fullName>
    </submittedName>
</protein>
<keyword evidence="2" id="KW-0808">Transferase</keyword>
<feature type="domain" description="N-acetyltransferase" evidence="1">
    <location>
        <begin position="16"/>
        <end position="180"/>
    </location>
</feature>
<dbReference type="EMBL" id="MPTC01000013">
    <property type="protein sequence ID" value="OMD39433.1"/>
    <property type="molecule type" value="Genomic_DNA"/>
</dbReference>
<dbReference type="CDD" id="cd04301">
    <property type="entry name" value="NAT_SF"/>
    <property type="match status" value="1"/>
</dbReference>
<dbReference type="PROSITE" id="PS51186">
    <property type="entry name" value="GNAT"/>
    <property type="match status" value="1"/>
</dbReference>
<evidence type="ECO:0000313" key="2">
    <source>
        <dbReference type="EMBL" id="OMD39433.1"/>
    </source>
</evidence>
<proteinExistence type="predicted"/>
<dbReference type="OrthoDB" id="9785602at2"/>
<dbReference type="Proteomes" id="UP000187439">
    <property type="component" value="Unassembled WGS sequence"/>
</dbReference>
<evidence type="ECO:0000313" key="3">
    <source>
        <dbReference type="Proteomes" id="UP000187439"/>
    </source>
</evidence>
<dbReference type="InterPro" id="IPR000182">
    <property type="entry name" value="GNAT_dom"/>
</dbReference>
<dbReference type="GO" id="GO:0005737">
    <property type="term" value="C:cytoplasm"/>
    <property type="evidence" value="ECO:0007669"/>
    <property type="project" value="TreeGrafter"/>
</dbReference>
<organism evidence="2 3">
    <name type="scientific">Paenibacillus odorifer</name>
    <dbReference type="NCBI Taxonomy" id="189426"/>
    <lineage>
        <taxon>Bacteria</taxon>
        <taxon>Bacillati</taxon>
        <taxon>Bacillota</taxon>
        <taxon>Bacilli</taxon>
        <taxon>Bacillales</taxon>
        <taxon>Paenibacillaceae</taxon>
        <taxon>Paenibacillus</taxon>
    </lineage>
</organism>
<reference evidence="2 3" key="1">
    <citation type="submission" date="2016-10" db="EMBL/GenBank/DDBJ databases">
        <title>Paenibacillus species isolates.</title>
        <authorList>
            <person name="Beno S.M."/>
        </authorList>
    </citation>
    <scope>NUCLEOTIDE SEQUENCE [LARGE SCALE GENOMIC DNA]</scope>
    <source>
        <strain evidence="2 3">FSL H7-0710</strain>
    </source>
</reference>
<dbReference type="AlphaFoldDB" id="A0A1R0XWG2"/>
<dbReference type="InterPro" id="IPR051531">
    <property type="entry name" value="N-acetyltransferase"/>
</dbReference>
<dbReference type="SUPFAM" id="SSF55729">
    <property type="entry name" value="Acyl-CoA N-acyltransferases (Nat)"/>
    <property type="match status" value="1"/>
</dbReference>
<dbReference type="Pfam" id="PF13302">
    <property type="entry name" value="Acetyltransf_3"/>
    <property type="match status" value="1"/>
</dbReference>
<name>A0A1R0XWG2_9BACL</name>
<gene>
    <name evidence="2" type="ORF">BSK52_15715</name>
</gene>
<dbReference type="PANTHER" id="PTHR43792:SF9">
    <property type="entry name" value="RIBOSOMAL-PROTEIN-ALANINE ACETYLTRANSFERASE"/>
    <property type="match status" value="1"/>
</dbReference>
<accession>A0A1R0XWG2</accession>
<sequence>MEVKIMLTTELHTERLHLRKMKVSDSPSLFKVWSDPEVTKFMNVDCFTDESQVKEMIQLLDEFSRDNKAIRFSVIEKESNEIIGSCGYNFLDFENEKAEIGYDIARAFWGRGYASEAISALLEYAFSTLKLNRIEAKVEPENVNSIKVLQKLNFMFEGTLRRYEKVNGKFIDLNMYSKLITD</sequence>
<evidence type="ECO:0000259" key="1">
    <source>
        <dbReference type="PROSITE" id="PS51186"/>
    </source>
</evidence>
<dbReference type="Gene3D" id="3.40.630.30">
    <property type="match status" value="1"/>
</dbReference>
<dbReference type="PANTHER" id="PTHR43792">
    <property type="entry name" value="GNAT FAMILY, PUTATIVE (AFU_ORTHOLOGUE AFUA_3G00765)-RELATED-RELATED"/>
    <property type="match status" value="1"/>
</dbReference>